<organism evidence="2 3">
    <name type="scientific">Barnesiella viscericola</name>
    <dbReference type="NCBI Taxonomy" id="397865"/>
    <lineage>
        <taxon>Bacteria</taxon>
        <taxon>Pseudomonadati</taxon>
        <taxon>Bacteroidota</taxon>
        <taxon>Bacteroidia</taxon>
        <taxon>Bacteroidales</taxon>
        <taxon>Barnesiellaceae</taxon>
        <taxon>Barnesiella</taxon>
    </lineage>
</organism>
<protein>
    <submittedName>
        <fullName evidence="2">Septum formation initiator family protein</fullName>
    </submittedName>
</protein>
<proteinExistence type="predicted"/>
<evidence type="ECO:0000313" key="3">
    <source>
        <dbReference type="Proteomes" id="UP000757103"/>
    </source>
</evidence>
<dbReference type="Proteomes" id="UP000757103">
    <property type="component" value="Unassembled WGS sequence"/>
</dbReference>
<comment type="caution">
    <text evidence="2">The sequence shown here is derived from an EMBL/GenBank/DDBJ whole genome shotgun (WGS) entry which is preliminary data.</text>
</comment>
<reference evidence="2" key="1">
    <citation type="journal article" date="2021" name="PeerJ">
        <title>Extensive microbial diversity within the chicken gut microbiome revealed by metagenomics and culture.</title>
        <authorList>
            <person name="Gilroy R."/>
            <person name="Ravi A."/>
            <person name="Getino M."/>
            <person name="Pursley I."/>
            <person name="Horton D.L."/>
            <person name="Alikhan N.F."/>
            <person name="Baker D."/>
            <person name="Gharbi K."/>
            <person name="Hall N."/>
            <person name="Watson M."/>
            <person name="Adriaenssens E.M."/>
            <person name="Foster-Nyarko E."/>
            <person name="Jarju S."/>
            <person name="Secka A."/>
            <person name="Antonio M."/>
            <person name="Oren A."/>
            <person name="Chaudhuri R.R."/>
            <person name="La Ragione R."/>
            <person name="Hildebrand F."/>
            <person name="Pallen M.J."/>
        </authorList>
    </citation>
    <scope>NUCLEOTIDE SEQUENCE</scope>
    <source>
        <strain evidence="2">CHK121-7720</strain>
    </source>
</reference>
<dbReference type="RefSeq" id="WP_273306680.1">
    <property type="nucleotide sequence ID" value="NZ_CALUJX010000003.1"/>
</dbReference>
<dbReference type="AlphaFoldDB" id="A0A921MT05"/>
<dbReference type="InterPro" id="IPR007060">
    <property type="entry name" value="FtsL/DivIC"/>
</dbReference>
<keyword evidence="1" id="KW-1133">Transmembrane helix</keyword>
<evidence type="ECO:0000313" key="2">
    <source>
        <dbReference type="EMBL" id="HJG89606.1"/>
    </source>
</evidence>
<evidence type="ECO:0000256" key="1">
    <source>
        <dbReference type="SAM" id="Phobius"/>
    </source>
</evidence>
<gene>
    <name evidence="2" type="ORF">K8U91_09105</name>
</gene>
<reference evidence="2" key="2">
    <citation type="submission" date="2021-09" db="EMBL/GenBank/DDBJ databases">
        <authorList>
            <person name="Gilroy R."/>
        </authorList>
    </citation>
    <scope>NUCLEOTIDE SEQUENCE</scope>
    <source>
        <strain evidence="2">CHK121-7720</strain>
    </source>
</reference>
<keyword evidence="1" id="KW-0812">Transmembrane</keyword>
<sequence length="106" mass="12763">MKIDKVKILDYTRKHFSWGKAVLVVFVIFIIFIDENSCIQRIRYDAEINDLRQQIAAQNDTTDYYNRQIERLKTDKNVVEQIAREQYYMSKPNEDIYIVEPKKQTP</sequence>
<dbReference type="Pfam" id="PF04977">
    <property type="entry name" value="DivIC"/>
    <property type="match status" value="1"/>
</dbReference>
<feature type="transmembrane region" description="Helical" evidence="1">
    <location>
        <begin position="15"/>
        <end position="33"/>
    </location>
</feature>
<name>A0A921MT05_9BACT</name>
<keyword evidence="1" id="KW-0472">Membrane</keyword>
<accession>A0A921MT05</accession>
<dbReference type="EMBL" id="DYUD01000025">
    <property type="protein sequence ID" value="HJG89606.1"/>
    <property type="molecule type" value="Genomic_DNA"/>
</dbReference>